<sequence length="164" mass="18203">MDFPQNEFWDWMLPTYGRPGVSPACLRLQERHDLDVNLVLYAVWAAANGVELSESDLRGAAEHVSRWHGVVVKGLRSVRVDLKGDPHGAPAELAEAFRDGLKALELASERMEHVILSPLLPDTSVDVDLAERHRMAERAVERYVCMHDAAGPDEGDRLAIATIV</sequence>
<proteinExistence type="predicted"/>
<gene>
    <name evidence="1" type="ORF">METZ01_LOCUS452398</name>
</gene>
<dbReference type="InterPro" id="IPR012659">
    <property type="entry name" value="CHP02444"/>
</dbReference>
<evidence type="ECO:0008006" key="2">
    <source>
        <dbReference type="Google" id="ProtNLM"/>
    </source>
</evidence>
<reference evidence="1" key="1">
    <citation type="submission" date="2018-05" db="EMBL/GenBank/DDBJ databases">
        <authorList>
            <person name="Lanie J.A."/>
            <person name="Ng W.-L."/>
            <person name="Kazmierczak K.M."/>
            <person name="Andrzejewski T.M."/>
            <person name="Davidsen T.M."/>
            <person name="Wayne K.J."/>
            <person name="Tettelin H."/>
            <person name="Glass J.I."/>
            <person name="Rusch D."/>
            <person name="Podicherti R."/>
            <person name="Tsui H.-C.T."/>
            <person name="Winkler M.E."/>
        </authorList>
    </citation>
    <scope>NUCLEOTIDE SEQUENCE</scope>
</reference>
<organism evidence="1">
    <name type="scientific">marine metagenome</name>
    <dbReference type="NCBI Taxonomy" id="408172"/>
    <lineage>
        <taxon>unclassified sequences</taxon>
        <taxon>metagenomes</taxon>
        <taxon>ecological metagenomes</taxon>
    </lineage>
</organism>
<protein>
    <recommendedName>
        <fullName evidence="2">TIGR02444 family protein</fullName>
    </recommendedName>
</protein>
<accession>A0A382ZVL2</accession>
<evidence type="ECO:0000313" key="1">
    <source>
        <dbReference type="EMBL" id="SVD99544.1"/>
    </source>
</evidence>
<dbReference type="AlphaFoldDB" id="A0A382ZVL2"/>
<dbReference type="Pfam" id="PF09523">
    <property type="entry name" value="DUF2390"/>
    <property type="match status" value="1"/>
</dbReference>
<name>A0A382ZVL2_9ZZZZ</name>
<dbReference type="EMBL" id="UINC01187034">
    <property type="protein sequence ID" value="SVD99544.1"/>
    <property type="molecule type" value="Genomic_DNA"/>
</dbReference>
<feature type="non-terminal residue" evidence="1">
    <location>
        <position position="164"/>
    </location>
</feature>
<dbReference type="NCBIfam" id="TIGR02444">
    <property type="entry name" value="TIGR02444 family protein"/>
    <property type="match status" value="1"/>
</dbReference>